<dbReference type="InterPro" id="IPR028082">
    <property type="entry name" value="Peripla_BP_I"/>
</dbReference>
<dbReference type="PROSITE" id="PS50932">
    <property type="entry name" value="HTH_LACI_2"/>
    <property type="match status" value="1"/>
</dbReference>
<protein>
    <submittedName>
        <fullName evidence="5">LacI family transcriptional regulator</fullName>
    </submittedName>
</protein>
<dbReference type="PANTHER" id="PTHR30146:SF109">
    <property type="entry name" value="HTH-TYPE TRANSCRIPTIONAL REGULATOR GALS"/>
    <property type="match status" value="1"/>
</dbReference>
<reference evidence="5 6" key="1">
    <citation type="journal article" date="2019" name="Nat. Microbiol.">
        <title>Mediterranean grassland soil C-N compound turnover is dependent on rainfall and depth, and is mediated by genomically divergent microorganisms.</title>
        <authorList>
            <person name="Diamond S."/>
            <person name="Andeer P.F."/>
            <person name="Li Z."/>
            <person name="Crits-Christoph A."/>
            <person name="Burstein D."/>
            <person name="Anantharaman K."/>
            <person name="Lane K.R."/>
            <person name="Thomas B.C."/>
            <person name="Pan C."/>
            <person name="Northen T.R."/>
            <person name="Banfield J.F."/>
        </authorList>
    </citation>
    <scope>NUCLEOTIDE SEQUENCE [LARGE SCALE GENOMIC DNA]</scope>
    <source>
        <strain evidence="5">WS_10</strain>
    </source>
</reference>
<comment type="caution">
    <text evidence="5">The sequence shown here is derived from an EMBL/GenBank/DDBJ whole genome shotgun (WGS) entry which is preliminary data.</text>
</comment>
<dbReference type="CDD" id="cd06267">
    <property type="entry name" value="PBP1_LacI_sugar_binding-like"/>
    <property type="match status" value="1"/>
</dbReference>
<dbReference type="PRINTS" id="PR00036">
    <property type="entry name" value="HTHLACI"/>
</dbReference>
<dbReference type="EMBL" id="VBPA01000367">
    <property type="protein sequence ID" value="TMQ68900.1"/>
    <property type="molecule type" value="Genomic_DNA"/>
</dbReference>
<keyword evidence="2" id="KW-0238">DNA-binding</keyword>
<dbReference type="CDD" id="cd01392">
    <property type="entry name" value="HTH_LacI"/>
    <property type="match status" value="1"/>
</dbReference>
<evidence type="ECO:0000313" key="6">
    <source>
        <dbReference type="Proteomes" id="UP000319836"/>
    </source>
</evidence>
<name>A0A538TZ26_UNCEI</name>
<dbReference type="PANTHER" id="PTHR30146">
    <property type="entry name" value="LACI-RELATED TRANSCRIPTIONAL REPRESSOR"/>
    <property type="match status" value="1"/>
</dbReference>
<evidence type="ECO:0000256" key="3">
    <source>
        <dbReference type="ARBA" id="ARBA00023163"/>
    </source>
</evidence>
<evidence type="ECO:0000256" key="2">
    <source>
        <dbReference type="ARBA" id="ARBA00023125"/>
    </source>
</evidence>
<dbReference type="Gene3D" id="1.10.260.40">
    <property type="entry name" value="lambda repressor-like DNA-binding domains"/>
    <property type="match status" value="1"/>
</dbReference>
<dbReference type="AlphaFoldDB" id="A0A538TZ26"/>
<sequence>MTTLSLDSSEPGRPRPTMRDVAALAGVSLKTVSRVINDEPAVSADVRTRVQRAIVQLDFRPNLTASNLRRAGGKTATLGLVVEDLANPFSAALIRAVEDTARPRGVTVVAGSVDEDPVRERALVEEYIARRVDGLIVVPAAADHSYLVSERRSGLPIVFIDRPPRNLAADAVVAANRDGAATGVAHLLAHGHRRIAFIGDLPSIWTATERHSGYLDVLRPASLADPGLVRRGIRGADAAASAVVDLLSAEDPPTAVFAAQNVLAIGTFMALRRLGRRGDVALVGFDDFPLADLLDPGVSVVAQDPLGMGRLAAERLFRRLDGDRSEATTSVVPTRLIERGSGEIRPTG</sequence>
<dbReference type="Pfam" id="PF00356">
    <property type="entry name" value="LacI"/>
    <property type="match status" value="1"/>
</dbReference>
<evidence type="ECO:0000259" key="4">
    <source>
        <dbReference type="PROSITE" id="PS50932"/>
    </source>
</evidence>
<dbReference type="InterPro" id="IPR046335">
    <property type="entry name" value="LacI/GalR-like_sensor"/>
</dbReference>
<organism evidence="5 6">
    <name type="scientific">Eiseniibacteriota bacterium</name>
    <dbReference type="NCBI Taxonomy" id="2212470"/>
    <lineage>
        <taxon>Bacteria</taxon>
        <taxon>Candidatus Eiseniibacteriota</taxon>
    </lineage>
</organism>
<accession>A0A538TZ26</accession>
<gene>
    <name evidence="5" type="ORF">E6K80_13455</name>
</gene>
<dbReference type="SUPFAM" id="SSF47413">
    <property type="entry name" value="lambda repressor-like DNA-binding domains"/>
    <property type="match status" value="1"/>
</dbReference>
<dbReference type="SMART" id="SM00354">
    <property type="entry name" value="HTH_LACI"/>
    <property type="match status" value="1"/>
</dbReference>
<dbReference type="SUPFAM" id="SSF53822">
    <property type="entry name" value="Periplasmic binding protein-like I"/>
    <property type="match status" value="1"/>
</dbReference>
<proteinExistence type="predicted"/>
<keyword evidence="1" id="KW-0805">Transcription regulation</keyword>
<feature type="domain" description="HTH lacI-type" evidence="4">
    <location>
        <begin position="16"/>
        <end position="70"/>
    </location>
</feature>
<dbReference type="Pfam" id="PF13377">
    <property type="entry name" value="Peripla_BP_3"/>
    <property type="match status" value="1"/>
</dbReference>
<keyword evidence="3" id="KW-0804">Transcription</keyword>
<evidence type="ECO:0000256" key="1">
    <source>
        <dbReference type="ARBA" id="ARBA00023015"/>
    </source>
</evidence>
<dbReference type="GO" id="GO:0000976">
    <property type="term" value="F:transcription cis-regulatory region binding"/>
    <property type="evidence" value="ECO:0007669"/>
    <property type="project" value="TreeGrafter"/>
</dbReference>
<dbReference type="GO" id="GO:0003700">
    <property type="term" value="F:DNA-binding transcription factor activity"/>
    <property type="evidence" value="ECO:0007669"/>
    <property type="project" value="TreeGrafter"/>
</dbReference>
<dbReference type="PROSITE" id="PS00356">
    <property type="entry name" value="HTH_LACI_1"/>
    <property type="match status" value="1"/>
</dbReference>
<evidence type="ECO:0000313" key="5">
    <source>
        <dbReference type="EMBL" id="TMQ68900.1"/>
    </source>
</evidence>
<dbReference type="Proteomes" id="UP000319836">
    <property type="component" value="Unassembled WGS sequence"/>
</dbReference>
<dbReference type="InterPro" id="IPR000843">
    <property type="entry name" value="HTH_LacI"/>
</dbReference>
<dbReference type="InterPro" id="IPR010982">
    <property type="entry name" value="Lambda_DNA-bd_dom_sf"/>
</dbReference>
<dbReference type="Gene3D" id="3.40.50.2300">
    <property type="match status" value="2"/>
</dbReference>